<dbReference type="EMBL" id="JADHEI010000053">
    <property type="protein sequence ID" value="MBF2735824.1"/>
    <property type="molecule type" value="Genomic_DNA"/>
</dbReference>
<dbReference type="Proteomes" id="UP000604381">
    <property type="component" value="Unassembled WGS sequence"/>
</dbReference>
<feature type="binding site" evidence="9">
    <location>
        <begin position="35"/>
        <end position="36"/>
    </location>
    <ligand>
        <name>orotate</name>
        <dbReference type="ChEBI" id="CHEBI:30839"/>
    </ligand>
</feature>
<keyword evidence="7 9" id="KW-0808">Transferase</keyword>
<feature type="binding site" evidence="9">
    <location>
        <position position="111"/>
    </location>
    <ligand>
        <name>5-phospho-alpha-D-ribose 1-diphosphate</name>
        <dbReference type="ChEBI" id="CHEBI:58017"/>
        <note>ligand shared between dimeric partners</note>
    </ligand>
</feature>
<feature type="binding site" evidence="9">
    <location>
        <position position="117"/>
    </location>
    <ligand>
        <name>5-phospho-alpha-D-ribose 1-diphosphate</name>
        <dbReference type="ChEBI" id="CHEBI:58017"/>
        <note>ligand shared between dimeric partners</note>
    </ligand>
</feature>
<dbReference type="GO" id="GO:0046132">
    <property type="term" value="P:pyrimidine ribonucleoside biosynthetic process"/>
    <property type="evidence" value="ECO:0007669"/>
    <property type="project" value="TreeGrafter"/>
</dbReference>
<evidence type="ECO:0000313" key="12">
    <source>
        <dbReference type="Proteomes" id="UP000604381"/>
    </source>
</evidence>
<feature type="binding site" description="in other chain" evidence="9">
    <location>
        <begin position="137"/>
        <end position="145"/>
    </location>
    <ligand>
        <name>5-phospho-alpha-D-ribose 1-diphosphate</name>
        <dbReference type="ChEBI" id="CHEBI:58017"/>
        <note>ligand shared between dimeric partners</note>
    </ligand>
</feature>
<dbReference type="SUPFAM" id="SSF53271">
    <property type="entry name" value="PRTase-like"/>
    <property type="match status" value="1"/>
</dbReference>
<comment type="catalytic activity">
    <reaction evidence="9">
        <text>orotidine 5'-phosphate + diphosphate = orotate + 5-phospho-alpha-D-ribose 1-diphosphate</text>
        <dbReference type="Rhea" id="RHEA:10380"/>
        <dbReference type="ChEBI" id="CHEBI:30839"/>
        <dbReference type="ChEBI" id="CHEBI:33019"/>
        <dbReference type="ChEBI" id="CHEBI:57538"/>
        <dbReference type="ChEBI" id="CHEBI:58017"/>
        <dbReference type="EC" id="2.4.2.10"/>
    </reaction>
</comment>
<comment type="subunit">
    <text evidence="4 9">Homodimer.</text>
</comment>
<proteinExistence type="inferred from homology"/>
<evidence type="ECO:0000256" key="8">
    <source>
        <dbReference type="ARBA" id="ARBA00022975"/>
    </source>
</evidence>
<dbReference type="AlphaFoldDB" id="A0A930UFV5"/>
<keyword evidence="9" id="KW-0460">Magnesium</keyword>
<feature type="domain" description="Phosphoribosyltransferase" evidence="10">
    <location>
        <begin position="75"/>
        <end position="181"/>
    </location>
</feature>
<dbReference type="GO" id="GO:0000287">
    <property type="term" value="F:magnesium ion binding"/>
    <property type="evidence" value="ECO:0007669"/>
    <property type="project" value="UniProtKB-UniRule"/>
</dbReference>
<evidence type="ECO:0000256" key="1">
    <source>
        <dbReference type="ARBA" id="ARBA00003769"/>
    </source>
</evidence>
<comment type="cofactor">
    <cofactor evidence="9">
        <name>Mg(2+)</name>
        <dbReference type="ChEBI" id="CHEBI:18420"/>
    </cofactor>
</comment>
<dbReference type="PANTHER" id="PTHR46683:SF1">
    <property type="entry name" value="OROTATE PHOSPHORIBOSYLTRANSFERASE 1-RELATED"/>
    <property type="match status" value="1"/>
</dbReference>
<name>A0A930UFV5_9GAMM</name>
<evidence type="ECO:0000256" key="6">
    <source>
        <dbReference type="ARBA" id="ARBA00022676"/>
    </source>
</evidence>
<dbReference type="GO" id="GO:0005737">
    <property type="term" value="C:cytoplasm"/>
    <property type="evidence" value="ECO:0007669"/>
    <property type="project" value="TreeGrafter"/>
</dbReference>
<dbReference type="InterPro" id="IPR023031">
    <property type="entry name" value="OPRT"/>
</dbReference>
<feature type="binding site" description="in other chain" evidence="9">
    <location>
        <begin position="81"/>
        <end position="82"/>
    </location>
    <ligand>
        <name>5-phospho-alpha-D-ribose 1-diphosphate</name>
        <dbReference type="ChEBI" id="CHEBI:58017"/>
        <note>ligand shared between dimeric partners</note>
    </ligand>
</feature>
<evidence type="ECO:0000256" key="3">
    <source>
        <dbReference type="ARBA" id="ARBA00006340"/>
    </source>
</evidence>
<comment type="similarity">
    <text evidence="3 9">Belongs to the purine/pyrimidine phosphoribosyltransferase family. PyrE subfamily.</text>
</comment>
<feature type="binding site" evidence="9">
    <location>
        <position position="141"/>
    </location>
    <ligand>
        <name>orotate</name>
        <dbReference type="ChEBI" id="CHEBI:30839"/>
    </ligand>
</feature>
<dbReference type="EC" id="2.4.2.10" evidence="5 9"/>
<comment type="function">
    <text evidence="1 9">Catalyzes the transfer of a ribosyl phosphate group from 5-phosphoribose 1-diphosphate to orotate, leading to the formation of orotidine monophosphate (OMP).</text>
</comment>
<evidence type="ECO:0000313" key="11">
    <source>
        <dbReference type="EMBL" id="MBF2735824.1"/>
    </source>
</evidence>
<feature type="binding site" description="in other chain" evidence="9">
    <location>
        <position position="112"/>
    </location>
    <ligand>
        <name>5-phospho-alpha-D-ribose 1-diphosphate</name>
        <dbReference type="ChEBI" id="CHEBI:58017"/>
        <note>ligand shared between dimeric partners</note>
    </ligand>
</feature>
<evidence type="ECO:0000256" key="4">
    <source>
        <dbReference type="ARBA" id="ARBA00011738"/>
    </source>
</evidence>
<reference evidence="11" key="1">
    <citation type="submission" date="2020-10" db="EMBL/GenBank/DDBJ databases">
        <title>An improved Amphimedon queenslandica hologenome assembly reveals how three proteobacterial symbionts can extend the metabolic phenotypic of their marine sponge host.</title>
        <authorList>
            <person name="Degnan B."/>
            <person name="Degnan S."/>
            <person name="Xiang X."/>
        </authorList>
    </citation>
    <scope>NUCLEOTIDE SEQUENCE</scope>
    <source>
        <strain evidence="11">AqS2</strain>
    </source>
</reference>
<gene>
    <name evidence="9 11" type="primary">pyrE</name>
    <name evidence="11" type="ORF">ISN26_07130</name>
</gene>
<dbReference type="InterPro" id="IPR004467">
    <property type="entry name" value="Or_phspho_trans_dom"/>
</dbReference>
<protein>
    <recommendedName>
        <fullName evidence="5 9">Orotate phosphoribosyltransferase</fullName>
        <shortName evidence="9">OPRT</shortName>
        <shortName evidence="9">OPRTase</shortName>
        <ecNumber evidence="5 9">2.4.2.10</ecNumber>
    </recommendedName>
</protein>
<dbReference type="NCBIfam" id="TIGR00336">
    <property type="entry name" value="pyrE"/>
    <property type="match status" value="1"/>
</dbReference>
<dbReference type="Pfam" id="PF00156">
    <property type="entry name" value="Pribosyltran"/>
    <property type="match status" value="1"/>
</dbReference>
<evidence type="ECO:0000256" key="7">
    <source>
        <dbReference type="ARBA" id="ARBA00022679"/>
    </source>
</evidence>
<keyword evidence="6 9" id="KW-0328">Glycosyltransferase</keyword>
<evidence type="ECO:0000256" key="2">
    <source>
        <dbReference type="ARBA" id="ARBA00004889"/>
    </source>
</evidence>
<dbReference type="PANTHER" id="PTHR46683">
    <property type="entry name" value="OROTATE PHOSPHORIBOSYLTRANSFERASE 1-RELATED"/>
    <property type="match status" value="1"/>
</dbReference>
<dbReference type="CDD" id="cd06223">
    <property type="entry name" value="PRTases_typeI"/>
    <property type="match status" value="1"/>
</dbReference>
<dbReference type="GO" id="GO:0044205">
    <property type="term" value="P:'de novo' UMP biosynthetic process"/>
    <property type="evidence" value="ECO:0007669"/>
    <property type="project" value="UniProtKB-UniRule"/>
</dbReference>
<keyword evidence="12" id="KW-1185">Reference proteome</keyword>
<feature type="binding site" description="in other chain" evidence="9">
    <location>
        <position position="27"/>
    </location>
    <ligand>
        <name>5-phospho-alpha-D-ribose 1-diphosphate</name>
        <dbReference type="ChEBI" id="CHEBI:58017"/>
        <note>ligand shared between dimeric partners</note>
    </ligand>
</feature>
<comment type="caution">
    <text evidence="11">The sequence shown here is derived from an EMBL/GenBank/DDBJ whole genome shotgun (WGS) entry which is preliminary data.</text>
</comment>
<dbReference type="GO" id="GO:0006207">
    <property type="term" value="P:'de novo' pyrimidine nucleobase biosynthetic process"/>
    <property type="evidence" value="ECO:0007669"/>
    <property type="project" value="TreeGrafter"/>
</dbReference>
<keyword evidence="8 9" id="KW-0665">Pyrimidine biosynthesis</keyword>
<comment type="pathway">
    <text evidence="2 9">Pyrimidine metabolism; UMP biosynthesis via de novo pathway; UMP from orotate: step 1/2.</text>
</comment>
<dbReference type="Gene3D" id="3.40.50.2020">
    <property type="match status" value="1"/>
</dbReference>
<organism evidence="11 12">
    <name type="scientific">Candidatus Amphirhobacter heronislandensis</name>
    <dbReference type="NCBI Taxonomy" id="1732024"/>
    <lineage>
        <taxon>Bacteria</taxon>
        <taxon>Pseudomonadati</taxon>
        <taxon>Pseudomonadota</taxon>
        <taxon>Gammaproteobacteria</taxon>
        <taxon>Candidatus Tethybacterales</taxon>
        <taxon>Candidatus Tethybacteraceae</taxon>
        <taxon>Candidatus Amphirhobacter</taxon>
    </lineage>
</organism>
<dbReference type="GO" id="GO:0004588">
    <property type="term" value="F:orotate phosphoribosyltransferase activity"/>
    <property type="evidence" value="ECO:0007669"/>
    <property type="project" value="UniProtKB-UniRule"/>
</dbReference>
<evidence type="ECO:0000256" key="9">
    <source>
        <dbReference type="HAMAP-Rule" id="MF_01208"/>
    </source>
</evidence>
<feature type="binding site" evidence="9">
    <location>
        <position position="115"/>
    </location>
    <ligand>
        <name>5-phospho-alpha-D-ribose 1-diphosphate</name>
        <dbReference type="ChEBI" id="CHEBI:58017"/>
        <note>ligand shared between dimeric partners</note>
    </ligand>
</feature>
<evidence type="ECO:0000256" key="5">
    <source>
        <dbReference type="ARBA" id="ARBA00011971"/>
    </source>
</evidence>
<feature type="binding site" evidence="9">
    <location>
        <position position="170"/>
    </location>
    <ligand>
        <name>orotate</name>
        <dbReference type="ChEBI" id="CHEBI:30839"/>
    </ligand>
</feature>
<dbReference type="InterPro" id="IPR029057">
    <property type="entry name" value="PRTase-like"/>
</dbReference>
<sequence>MSGAAARAFIQLALRHQALGFGSFTLKSGRRSPYFFNVGLLNAGATLAELGRLYAGRLAAYLEESGQLAAPEGFMLLGLPYKGIPLAALACAAAAADERLRGADISYAYLRKEAKEHGEGGLLVGGEPGGRRIIVIDDVLTTGKALQITLKHLRDVWRIKPLALLAAFDRLERTAPEDEDCASRLLARREEMDVISIATVRDLLPELEERQREEIERHLAEHGPAAV</sequence>
<accession>A0A930UFV5</accession>
<dbReference type="InterPro" id="IPR000836">
    <property type="entry name" value="PRTase_dom"/>
</dbReference>
<evidence type="ECO:0000259" key="10">
    <source>
        <dbReference type="Pfam" id="PF00156"/>
    </source>
</evidence>
<dbReference type="HAMAP" id="MF_01208">
    <property type="entry name" value="PyrE"/>
    <property type="match status" value="1"/>
</dbReference>